<evidence type="ECO:0000256" key="4">
    <source>
        <dbReference type="ARBA" id="ARBA00023239"/>
    </source>
</evidence>
<dbReference type="SMART" id="SM01133">
    <property type="entry name" value="DeoC"/>
    <property type="match status" value="1"/>
</dbReference>
<keyword evidence="3" id="KW-0963">Cytoplasm</keyword>
<dbReference type="InterPro" id="IPR013785">
    <property type="entry name" value="Aldolase_TIM"/>
</dbReference>
<name>A0AAW0F594_9TRYP</name>
<accession>A0AAW0F594</accession>
<keyword evidence="4" id="KW-0456">Lyase</keyword>
<comment type="similarity">
    <text evidence="1">Belongs to the DeoC/FbaB aldolase family. DeoC type 1 subfamily.</text>
</comment>
<dbReference type="GO" id="GO:0005737">
    <property type="term" value="C:cytoplasm"/>
    <property type="evidence" value="ECO:0007669"/>
    <property type="project" value="InterPro"/>
</dbReference>
<evidence type="ECO:0000256" key="7">
    <source>
        <dbReference type="ARBA" id="ARBA00048791"/>
    </source>
</evidence>
<protein>
    <recommendedName>
        <fullName evidence="2">deoxyribose-phosphate aldolase</fullName>
        <ecNumber evidence="2">4.1.2.4</ecNumber>
    </recommendedName>
    <alternativeName>
        <fullName evidence="6">2-deoxy-D-ribose 5-phosphate aldolase</fullName>
    </alternativeName>
</protein>
<dbReference type="EC" id="4.1.2.4" evidence="2"/>
<evidence type="ECO:0000256" key="3">
    <source>
        <dbReference type="ARBA" id="ARBA00022490"/>
    </source>
</evidence>
<dbReference type="InterPro" id="IPR002915">
    <property type="entry name" value="DeoC/FbaB/LacD_aldolase"/>
</dbReference>
<dbReference type="AlphaFoldDB" id="A0AAW0F594"/>
<evidence type="ECO:0000256" key="5">
    <source>
        <dbReference type="ARBA" id="ARBA00023270"/>
    </source>
</evidence>
<evidence type="ECO:0000256" key="2">
    <source>
        <dbReference type="ARBA" id="ARBA00012515"/>
    </source>
</evidence>
<evidence type="ECO:0000256" key="6">
    <source>
        <dbReference type="ARBA" id="ARBA00032755"/>
    </source>
</evidence>
<dbReference type="PANTHER" id="PTHR10889">
    <property type="entry name" value="DEOXYRIBOSE-PHOSPHATE ALDOLASE"/>
    <property type="match status" value="1"/>
</dbReference>
<evidence type="ECO:0000256" key="1">
    <source>
        <dbReference type="ARBA" id="ARBA00010936"/>
    </source>
</evidence>
<dbReference type="GO" id="GO:0004139">
    <property type="term" value="F:deoxyribose-phosphate aldolase activity"/>
    <property type="evidence" value="ECO:0007669"/>
    <property type="project" value="UniProtKB-EC"/>
</dbReference>
<comment type="catalytic activity">
    <reaction evidence="7">
        <text>2-deoxy-D-ribose 5-phosphate = D-glyceraldehyde 3-phosphate + acetaldehyde</text>
        <dbReference type="Rhea" id="RHEA:12821"/>
        <dbReference type="ChEBI" id="CHEBI:15343"/>
        <dbReference type="ChEBI" id="CHEBI:59776"/>
        <dbReference type="ChEBI" id="CHEBI:62877"/>
        <dbReference type="EC" id="4.1.2.4"/>
    </reaction>
</comment>
<evidence type="ECO:0000313" key="9">
    <source>
        <dbReference type="Proteomes" id="UP001430356"/>
    </source>
</evidence>
<reference evidence="8 9" key="1">
    <citation type="journal article" date="2021" name="MBio">
        <title>A New Model Trypanosomatid, Novymonas esmeraldas: Genomic Perception of Its 'Candidatus Pandoraea novymonadis' Endosymbiont.</title>
        <authorList>
            <person name="Zakharova A."/>
            <person name="Saura A."/>
            <person name="Butenko A."/>
            <person name="Podesvova L."/>
            <person name="Warmusova S."/>
            <person name="Kostygov A.Y."/>
            <person name="Nenarokova A."/>
            <person name="Lukes J."/>
            <person name="Opperdoes F.R."/>
            <person name="Yurchenko V."/>
        </authorList>
    </citation>
    <scope>NUCLEOTIDE SEQUENCE [LARGE SCALE GENOMIC DNA]</scope>
    <source>
        <strain evidence="8 9">E262AT.01</strain>
    </source>
</reference>
<dbReference type="InterPro" id="IPR028581">
    <property type="entry name" value="DeoC_typeI"/>
</dbReference>
<proteinExistence type="inferred from homology"/>
<dbReference type="Proteomes" id="UP001430356">
    <property type="component" value="Unassembled WGS sequence"/>
</dbReference>
<dbReference type="Pfam" id="PF01791">
    <property type="entry name" value="DeoC"/>
    <property type="match status" value="1"/>
</dbReference>
<dbReference type="EMBL" id="JAECZO010000015">
    <property type="protein sequence ID" value="KAK7201428.1"/>
    <property type="molecule type" value="Genomic_DNA"/>
</dbReference>
<dbReference type="GO" id="GO:0009264">
    <property type="term" value="P:deoxyribonucleotide catabolic process"/>
    <property type="evidence" value="ECO:0007669"/>
    <property type="project" value="InterPro"/>
</dbReference>
<dbReference type="Gene3D" id="3.20.20.70">
    <property type="entry name" value="Aldolase class I"/>
    <property type="match status" value="1"/>
</dbReference>
<dbReference type="FunFam" id="3.20.20.70:FF:000044">
    <property type="entry name" value="Deoxyribose-phosphate aldolase"/>
    <property type="match status" value="1"/>
</dbReference>
<dbReference type="SUPFAM" id="SSF51569">
    <property type="entry name" value="Aldolase"/>
    <property type="match status" value="1"/>
</dbReference>
<keyword evidence="5" id="KW-0704">Schiff base</keyword>
<organism evidence="8 9">
    <name type="scientific">Novymonas esmeraldas</name>
    <dbReference type="NCBI Taxonomy" id="1808958"/>
    <lineage>
        <taxon>Eukaryota</taxon>
        <taxon>Discoba</taxon>
        <taxon>Euglenozoa</taxon>
        <taxon>Kinetoplastea</taxon>
        <taxon>Metakinetoplastina</taxon>
        <taxon>Trypanosomatida</taxon>
        <taxon>Trypanosomatidae</taxon>
        <taxon>Novymonas</taxon>
    </lineage>
</organism>
<dbReference type="PANTHER" id="PTHR10889:SF1">
    <property type="entry name" value="DEOXYRIBOSE-PHOSPHATE ALDOLASE"/>
    <property type="match status" value="1"/>
</dbReference>
<keyword evidence="9" id="KW-1185">Reference proteome</keyword>
<evidence type="ECO:0000313" key="8">
    <source>
        <dbReference type="EMBL" id="KAK7201428.1"/>
    </source>
</evidence>
<gene>
    <name evidence="8" type="ORF">NESM_000205500</name>
</gene>
<comment type="caution">
    <text evidence="8">The sequence shown here is derived from an EMBL/GenBank/DDBJ whole genome shotgun (WGS) entry which is preliminary data.</text>
</comment>
<dbReference type="HAMAP" id="MF_00114">
    <property type="entry name" value="DeoC_type1"/>
    <property type="match status" value="1"/>
</dbReference>
<sequence length="276" mass="29261">MADLCMTTRPGYTGQLNSRILERIRVLADELRLPHLEKRFPHLQVTDGSWRSPAAAAIADDADLGEFIDHTQLKADADHSAFVRLCSEAAEHHFLAVAVNSAQVRRCVELLRGTGVRVGGSVGFPLGQTTTSVKVAEALDEVANGALDMDMMLNVAELKNRNYAYVYEEIVAVCAACPPPVTTKVIFEVCLLTEEEIIDAAIMSIAAGANFIKTSTGFSTGGATPEAIDVMLAVAGNAASVKASGGVRDRSTALQYVRAGVRRIGTSAGVVICTPS</sequence>
<dbReference type="GO" id="GO:0016052">
    <property type="term" value="P:carbohydrate catabolic process"/>
    <property type="evidence" value="ECO:0007669"/>
    <property type="project" value="TreeGrafter"/>
</dbReference>
<dbReference type="CDD" id="cd00959">
    <property type="entry name" value="DeoC"/>
    <property type="match status" value="1"/>
</dbReference>
<dbReference type="NCBIfam" id="TIGR00126">
    <property type="entry name" value="deoC"/>
    <property type="match status" value="1"/>
</dbReference>
<dbReference type="InterPro" id="IPR011343">
    <property type="entry name" value="DeoC"/>
</dbReference>